<evidence type="ECO:0000313" key="1">
    <source>
        <dbReference type="EMBL" id="PWR72287.1"/>
    </source>
</evidence>
<proteinExistence type="predicted"/>
<organism evidence="1 2">
    <name type="scientific">Methanospirillum lacunae</name>
    <dbReference type="NCBI Taxonomy" id="668570"/>
    <lineage>
        <taxon>Archaea</taxon>
        <taxon>Methanobacteriati</taxon>
        <taxon>Methanobacteriota</taxon>
        <taxon>Stenosarchaea group</taxon>
        <taxon>Methanomicrobia</taxon>
        <taxon>Methanomicrobiales</taxon>
        <taxon>Methanospirillaceae</taxon>
        <taxon>Methanospirillum</taxon>
    </lineage>
</organism>
<keyword evidence="2" id="KW-1185">Reference proteome</keyword>
<name>A0A2V2N7R6_9EURY</name>
<dbReference type="EMBL" id="QGMY01000007">
    <property type="protein sequence ID" value="PWR72287.1"/>
    <property type="molecule type" value="Genomic_DNA"/>
</dbReference>
<dbReference type="AlphaFoldDB" id="A0A2V2N7R6"/>
<protein>
    <submittedName>
        <fullName evidence="1">Uncharacterized protein</fullName>
    </submittedName>
</protein>
<accession>A0A2V2N7R6</accession>
<sequence>MLMLGILLVGLPAVVLAADLVLEPMPDTLQVAPEGTVSQDDQFFSTAVPIIKSMSNGTVPLGSQQMKVNSAYSSMKGMKISPERYDEARATLAYLYYSVKTGEAYENYHDTKNSVASTTTGVEFYDLAQIYYQTASIWWNRIAASYPKVTLYKLPAVSDTFPDDDIGMGSVLEGLKYPVLMEHRKPDPSKPYQTDEINTTISRWIEDNIESIPLNKSERNDESKGYYFIMGDDVSRAKSTYVSLTSKNVPAEFLETANYIDAFLYYISQAREYYNNYLTERTNIVSATDGRVPYDKSKSYYEEAQVALNMFRDKVAGVNSTTTIPEFPMFDEVPLGPQLDSEGTLHDYWGGTYWT</sequence>
<gene>
    <name evidence="1" type="ORF">DK846_09945</name>
</gene>
<comment type="caution">
    <text evidence="1">The sequence shown here is derived from an EMBL/GenBank/DDBJ whole genome shotgun (WGS) entry which is preliminary data.</text>
</comment>
<reference evidence="1 2" key="1">
    <citation type="submission" date="2018-05" db="EMBL/GenBank/DDBJ databases">
        <title>Draft genome of Methanospirillum lacunae Ki8-1.</title>
        <authorList>
            <person name="Dueholm M.S."/>
            <person name="Nielsen P.H."/>
            <person name="Bakmann L.F."/>
            <person name="Otzen D.E."/>
        </authorList>
    </citation>
    <scope>NUCLEOTIDE SEQUENCE [LARGE SCALE GENOMIC DNA]</scope>
    <source>
        <strain evidence="1 2">Ki8-1</strain>
    </source>
</reference>
<dbReference type="Proteomes" id="UP000245657">
    <property type="component" value="Unassembled WGS sequence"/>
</dbReference>
<evidence type="ECO:0000313" key="2">
    <source>
        <dbReference type="Proteomes" id="UP000245657"/>
    </source>
</evidence>